<organism evidence="3 4">
    <name type="scientific">Suillus subaureus</name>
    <dbReference type="NCBI Taxonomy" id="48587"/>
    <lineage>
        <taxon>Eukaryota</taxon>
        <taxon>Fungi</taxon>
        <taxon>Dikarya</taxon>
        <taxon>Basidiomycota</taxon>
        <taxon>Agaricomycotina</taxon>
        <taxon>Agaricomycetes</taxon>
        <taxon>Agaricomycetidae</taxon>
        <taxon>Boletales</taxon>
        <taxon>Suillineae</taxon>
        <taxon>Suillaceae</taxon>
        <taxon>Suillus</taxon>
    </lineage>
</organism>
<keyword evidence="1" id="KW-1133">Transmembrane helix</keyword>
<feature type="transmembrane region" description="Helical" evidence="1">
    <location>
        <begin position="180"/>
        <end position="202"/>
    </location>
</feature>
<reference evidence="3" key="1">
    <citation type="journal article" date="2020" name="New Phytol.">
        <title>Comparative genomics reveals dynamic genome evolution in host specialist ectomycorrhizal fungi.</title>
        <authorList>
            <person name="Lofgren L.A."/>
            <person name="Nguyen N.H."/>
            <person name="Vilgalys R."/>
            <person name="Ruytinx J."/>
            <person name="Liao H.L."/>
            <person name="Branco S."/>
            <person name="Kuo A."/>
            <person name="LaButti K."/>
            <person name="Lipzen A."/>
            <person name="Andreopoulos W."/>
            <person name="Pangilinan J."/>
            <person name="Riley R."/>
            <person name="Hundley H."/>
            <person name="Na H."/>
            <person name="Barry K."/>
            <person name="Grigoriev I.V."/>
            <person name="Stajich J.E."/>
            <person name="Kennedy P.G."/>
        </authorList>
    </citation>
    <scope>NUCLEOTIDE SEQUENCE</scope>
    <source>
        <strain evidence="3">MN1</strain>
    </source>
</reference>
<protein>
    <recommendedName>
        <fullName evidence="2">DUF6533 domain-containing protein</fullName>
    </recommendedName>
</protein>
<name>A0A9P7J949_9AGAM</name>
<comment type="caution">
    <text evidence="3">The sequence shown here is derived from an EMBL/GenBank/DDBJ whole genome shotgun (WGS) entry which is preliminary data.</text>
</comment>
<evidence type="ECO:0000256" key="1">
    <source>
        <dbReference type="SAM" id="Phobius"/>
    </source>
</evidence>
<feature type="transmembrane region" description="Helical" evidence="1">
    <location>
        <begin position="69"/>
        <end position="89"/>
    </location>
</feature>
<feature type="transmembrane region" description="Helical" evidence="1">
    <location>
        <begin position="135"/>
        <end position="160"/>
    </location>
</feature>
<evidence type="ECO:0000259" key="2">
    <source>
        <dbReference type="Pfam" id="PF20151"/>
    </source>
</evidence>
<evidence type="ECO:0000313" key="3">
    <source>
        <dbReference type="EMBL" id="KAG1809150.1"/>
    </source>
</evidence>
<keyword evidence="1" id="KW-0472">Membrane</keyword>
<feature type="transmembrane region" description="Helical" evidence="1">
    <location>
        <begin position="222"/>
        <end position="241"/>
    </location>
</feature>
<proteinExistence type="predicted"/>
<sequence length="299" mass="34237">MASPVSGLDGFPTHLRRRTDDVDGDILNRFIPTYFCPPLNLFIQIYDYICSLHEEWTFLLWSRWTKVKVLYIIARYVPFLITTVHLYLAVAPDENTNKCQILVYIITSLGLISLTCSECLFVLRTYALWNKSKILLVAMLSSLFAVTVSSFIISFTSIIISYSTGSAIPGCHQSFGSFSFFMPFTLMFVFQLVLVSLTLVRVIRSWRSARRPLYAILLKHNIFYYACGLFLSAVNVLVPLLPFFDSVSYFLPEGFETFILAILATRMHLHLWHMNQHVDGSDTIVWISMSDMSPADRTV</sequence>
<dbReference type="InterPro" id="IPR045340">
    <property type="entry name" value="DUF6533"/>
</dbReference>
<dbReference type="AlphaFoldDB" id="A0A9P7J949"/>
<keyword evidence="1" id="KW-0812">Transmembrane</keyword>
<feature type="domain" description="DUF6533" evidence="2">
    <location>
        <begin position="45"/>
        <end position="80"/>
    </location>
</feature>
<feature type="transmembrane region" description="Helical" evidence="1">
    <location>
        <begin position="101"/>
        <end position="123"/>
    </location>
</feature>
<dbReference type="RefSeq" id="XP_041189059.1">
    <property type="nucleotide sequence ID" value="XM_041340839.1"/>
</dbReference>
<dbReference type="Pfam" id="PF20151">
    <property type="entry name" value="DUF6533"/>
    <property type="match status" value="1"/>
</dbReference>
<gene>
    <name evidence="3" type="ORF">BJ212DRAFT_1484657</name>
</gene>
<dbReference type="EMBL" id="JABBWG010000035">
    <property type="protein sequence ID" value="KAG1809150.1"/>
    <property type="molecule type" value="Genomic_DNA"/>
</dbReference>
<dbReference type="OrthoDB" id="3350812at2759"/>
<dbReference type="Proteomes" id="UP000807769">
    <property type="component" value="Unassembled WGS sequence"/>
</dbReference>
<dbReference type="GeneID" id="64634855"/>
<evidence type="ECO:0000313" key="4">
    <source>
        <dbReference type="Proteomes" id="UP000807769"/>
    </source>
</evidence>
<keyword evidence="4" id="KW-1185">Reference proteome</keyword>
<accession>A0A9P7J949</accession>